<gene>
    <name evidence="5" type="ORF">A2815_01555</name>
</gene>
<dbReference type="Proteomes" id="UP000176974">
    <property type="component" value="Unassembled WGS sequence"/>
</dbReference>
<dbReference type="Pfam" id="PF23477">
    <property type="entry name" value="zf_Tbcl_2"/>
    <property type="match status" value="1"/>
</dbReference>
<evidence type="ECO:0000313" key="6">
    <source>
        <dbReference type="Proteomes" id="UP000176974"/>
    </source>
</evidence>
<dbReference type="SUPFAM" id="SSF52540">
    <property type="entry name" value="P-loop containing nucleoside triphosphate hydrolases"/>
    <property type="match status" value="1"/>
</dbReference>
<evidence type="ECO:0000256" key="1">
    <source>
        <dbReference type="SAM" id="Coils"/>
    </source>
</evidence>
<dbReference type="Gene3D" id="3.40.50.300">
    <property type="entry name" value="P-loop containing nucleotide triphosphate hydrolases"/>
    <property type="match status" value="2"/>
</dbReference>
<organism evidence="5 6">
    <name type="scientific">Candidatus Portnoybacteria bacterium RIFCSPHIGHO2_01_FULL_40_12b</name>
    <dbReference type="NCBI Taxonomy" id="1801994"/>
    <lineage>
        <taxon>Bacteria</taxon>
        <taxon>Candidatus Portnoyibacteriota</taxon>
    </lineage>
</organism>
<keyword evidence="1" id="KW-0175">Coiled coil</keyword>
<accession>A0A1G2FBD7</accession>
<dbReference type="NCBIfam" id="TIGR04272">
    <property type="entry name" value="cxxc_cxxc_Mbark"/>
    <property type="match status" value="1"/>
</dbReference>
<evidence type="ECO:0000256" key="2">
    <source>
        <dbReference type="SAM" id="MobiDB-lite"/>
    </source>
</evidence>
<dbReference type="PANTHER" id="PTHR30121">
    <property type="entry name" value="UNCHARACTERIZED PROTEIN YJGR-RELATED"/>
    <property type="match status" value="1"/>
</dbReference>
<reference evidence="5 6" key="1">
    <citation type="journal article" date="2016" name="Nat. Commun.">
        <title>Thousands of microbial genomes shed light on interconnected biogeochemical processes in an aquifer system.</title>
        <authorList>
            <person name="Anantharaman K."/>
            <person name="Brown C.T."/>
            <person name="Hug L.A."/>
            <person name="Sharon I."/>
            <person name="Castelle C.J."/>
            <person name="Probst A.J."/>
            <person name="Thomas B.C."/>
            <person name="Singh A."/>
            <person name="Wilkins M.J."/>
            <person name="Karaoz U."/>
            <person name="Brodie E.L."/>
            <person name="Williams K.H."/>
            <person name="Hubbard S.S."/>
            <person name="Banfield J.F."/>
        </authorList>
    </citation>
    <scope>NUCLEOTIDE SEQUENCE [LARGE SCALE GENOMIC DNA]</scope>
</reference>
<feature type="coiled-coil region" evidence="1">
    <location>
        <begin position="399"/>
        <end position="430"/>
    </location>
</feature>
<comment type="caution">
    <text evidence="5">The sequence shown here is derived from an EMBL/GenBank/DDBJ whole genome shotgun (WGS) entry which is preliminary data.</text>
</comment>
<feature type="domain" description="CxxC-x17-CxxC" evidence="4">
    <location>
        <begin position="438"/>
        <end position="473"/>
    </location>
</feature>
<evidence type="ECO:0000259" key="3">
    <source>
        <dbReference type="Pfam" id="PF10412"/>
    </source>
</evidence>
<dbReference type="InterPro" id="IPR026363">
    <property type="entry name" value="CxxC-x17-CxxC_dom"/>
</dbReference>
<dbReference type="InterPro" id="IPR027417">
    <property type="entry name" value="P-loop_NTPase"/>
</dbReference>
<feature type="compositionally biased region" description="Basic and acidic residues" evidence="2">
    <location>
        <begin position="528"/>
        <end position="551"/>
    </location>
</feature>
<evidence type="ECO:0000313" key="5">
    <source>
        <dbReference type="EMBL" id="OGZ35379.1"/>
    </source>
</evidence>
<dbReference type="PANTHER" id="PTHR30121:SF11">
    <property type="entry name" value="AAA+ ATPASE DOMAIN-CONTAINING PROTEIN"/>
    <property type="match status" value="1"/>
</dbReference>
<dbReference type="AlphaFoldDB" id="A0A1G2FBD7"/>
<feature type="region of interest" description="Disordered" evidence="2">
    <location>
        <begin position="475"/>
        <end position="556"/>
    </location>
</feature>
<protein>
    <submittedName>
        <fullName evidence="5">Uncharacterized protein</fullName>
    </submittedName>
</protein>
<feature type="compositionally biased region" description="Polar residues" evidence="2">
    <location>
        <begin position="477"/>
        <end position="486"/>
    </location>
</feature>
<proteinExistence type="predicted"/>
<feature type="domain" description="Type IV secretion system coupling protein TraD DNA-binding" evidence="3">
    <location>
        <begin position="22"/>
        <end position="335"/>
    </location>
</feature>
<dbReference type="InterPro" id="IPR019476">
    <property type="entry name" value="T4SS_TraD_DNA-bd"/>
</dbReference>
<dbReference type="Pfam" id="PF10412">
    <property type="entry name" value="TrwB_AAD_bind"/>
    <property type="match status" value="1"/>
</dbReference>
<evidence type="ECO:0000259" key="4">
    <source>
        <dbReference type="Pfam" id="PF23477"/>
    </source>
</evidence>
<dbReference type="InterPro" id="IPR051162">
    <property type="entry name" value="T4SS_component"/>
</dbReference>
<dbReference type="EMBL" id="MHMY01000011">
    <property type="protein sequence ID" value="OGZ35379.1"/>
    <property type="molecule type" value="Genomic_DNA"/>
</dbReference>
<name>A0A1G2FBD7_9BACT</name>
<dbReference type="CDD" id="cd01127">
    <property type="entry name" value="TrwB_TraG_TraD_VirD4"/>
    <property type="match status" value="1"/>
</dbReference>
<sequence>MNDITLFGETNFRDQRRHFGIKTNDRRKHFYIIGKTGMGKTTVSENMAIQDIQAGKGVGIVDPHGEFAEKMMDFVPSHRVNDVVYFNPADLDFPIAFNAIEKVDPEHRHLVASGLVGVFKKIWAETWGPRLEYVLRNAILALLEYPGSTLLGIMRILIDKDYRQKVVDKIKDPVVKSFWVDEFSKYRGNFEVEAIAPIQNKVGQFLTSPLIRNIVGQTKSAINIREVMDKEKILIMNLSKGRIGEDNSALLGAMLITRVQLAAMSRVDIPEEERKDFYLYVDEFQNFATEAFATILSEARKYRLNLILAHQYITQMEEKVRDAVFGNVGTIVSFRVGAADAEYLEKEFAPEFTAQDLVNLDFANIYLKLMIDGLASRPFSAATLAPFPKQEESYQEKIIKNSRERYATSRQEIEEKIAKWSEVIEVEREAKKSYRPPKKLFDANCSNCGKKTQVSFEPDGVRPVYCPECLEKARSSGAMSQRTPSARTPVLKAPPVQTSSDKIITDEPALPSFARGERDKPALQGKPEIIKQEEKEISLEEASKKEPVSFKHDKKRKQVNLEELRKTLEESLNAAEKEREEKE</sequence>